<reference evidence="2" key="1">
    <citation type="submission" date="2021-12" db="EMBL/GenBank/DDBJ databases">
        <title>Black yeast isolated from Biological Soil Crust.</title>
        <authorList>
            <person name="Kurbessoian T."/>
        </authorList>
    </citation>
    <scope>NUCLEOTIDE SEQUENCE</scope>
    <source>
        <strain evidence="2">CCFEE 5208</strain>
    </source>
</reference>
<dbReference type="Gene3D" id="3.40.309.10">
    <property type="entry name" value="Aldehyde Dehydrogenase, Chain A, domain 2"/>
    <property type="match status" value="1"/>
</dbReference>
<organism evidence="2 3">
    <name type="scientific">Friedmanniomyces endolithicus</name>
    <dbReference type="NCBI Taxonomy" id="329885"/>
    <lineage>
        <taxon>Eukaryota</taxon>
        <taxon>Fungi</taxon>
        <taxon>Dikarya</taxon>
        <taxon>Ascomycota</taxon>
        <taxon>Pezizomycotina</taxon>
        <taxon>Dothideomycetes</taxon>
        <taxon>Dothideomycetidae</taxon>
        <taxon>Mycosphaerellales</taxon>
        <taxon>Teratosphaeriaceae</taxon>
        <taxon>Friedmanniomyces</taxon>
    </lineage>
</organism>
<comment type="caution">
    <text evidence="2">The sequence shown here is derived from an EMBL/GenBank/DDBJ whole genome shotgun (WGS) entry which is preliminary data.</text>
</comment>
<gene>
    <name evidence="2" type="ORF">LTR82_018380</name>
</gene>
<dbReference type="GO" id="GO:0016620">
    <property type="term" value="F:oxidoreductase activity, acting on the aldehyde or oxo group of donors, NAD or NADP as acceptor"/>
    <property type="evidence" value="ECO:0007669"/>
    <property type="project" value="InterPro"/>
</dbReference>
<dbReference type="InterPro" id="IPR016161">
    <property type="entry name" value="Ald_DH/histidinol_DH"/>
</dbReference>
<evidence type="ECO:0000259" key="1">
    <source>
        <dbReference type="Pfam" id="PF00171"/>
    </source>
</evidence>
<dbReference type="InterPro" id="IPR015590">
    <property type="entry name" value="Aldehyde_DH_dom"/>
</dbReference>
<dbReference type="EMBL" id="JASUXU010000796">
    <property type="protein sequence ID" value="KAK0297796.1"/>
    <property type="molecule type" value="Genomic_DNA"/>
</dbReference>
<feature type="domain" description="Aldehyde dehydrogenase" evidence="1">
    <location>
        <begin position="3"/>
        <end position="56"/>
    </location>
</feature>
<protein>
    <recommendedName>
        <fullName evidence="1">Aldehyde dehydrogenase domain-containing protein</fullName>
    </recommendedName>
</protein>
<dbReference type="SUPFAM" id="SSF53720">
    <property type="entry name" value="ALDH-like"/>
    <property type="match status" value="1"/>
</dbReference>
<evidence type="ECO:0000313" key="2">
    <source>
        <dbReference type="EMBL" id="KAK0297796.1"/>
    </source>
</evidence>
<dbReference type="AlphaFoldDB" id="A0AAN6F3Z1"/>
<dbReference type="Proteomes" id="UP001168146">
    <property type="component" value="Unassembled WGS sequence"/>
</dbReference>
<proteinExistence type="predicted"/>
<sequence length="84" mass="9072">MRTLEAAEETDTGQVHINNMIAHDEPTIPLGGIKASGWGRNDALWGIRKLTNIKVVKLSSKGSDFIKGSNSSDIHVRAAVIEGF</sequence>
<dbReference type="InterPro" id="IPR016163">
    <property type="entry name" value="Ald_DH_C"/>
</dbReference>
<evidence type="ECO:0000313" key="3">
    <source>
        <dbReference type="Proteomes" id="UP001168146"/>
    </source>
</evidence>
<accession>A0AAN6F3Z1</accession>
<name>A0AAN6F3Z1_9PEZI</name>
<dbReference type="Pfam" id="PF00171">
    <property type="entry name" value="Aldedh"/>
    <property type="match status" value="1"/>
</dbReference>